<dbReference type="GO" id="GO:0016020">
    <property type="term" value="C:membrane"/>
    <property type="evidence" value="ECO:0007669"/>
    <property type="project" value="UniProtKB-SubCell"/>
</dbReference>
<keyword evidence="3 7" id="KW-0812">Transmembrane</keyword>
<dbReference type="OrthoDB" id="10061976at2759"/>
<feature type="transmembrane region" description="Helical" evidence="7">
    <location>
        <begin position="57"/>
        <end position="77"/>
    </location>
</feature>
<evidence type="ECO:0000256" key="6">
    <source>
        <dbReference type="SAM" id="MobiDB-lite"/>
    </source>
</evidence>
<evidence type="ECO:0000256" key="1">
    <source>
        <dbReference type="ARBA" id="ARBA00004141"/>
    </source>
</evidence>
<feature type="region of interest" description="Disordered" evidence="6">
    <location>
        <begin position="724"/>
        <end position="749"/>
    </location>
</feature>
<comment type="similarity">
    <text evidence="2">Belongs to the major facilitator superfamily. MFSD6 family.</text>
</comment>
<protein>
    <recommendedName>
        <fullName evidence="8">Major facilitator superfamily (MFS) profile domain-containing protein</fullName>
    </recommendedName>
</protein>
<evidence type="ECO:0000259" key="8">
    <source>
        <dbReference type="PROSITE" id="PS50850"/>
    </source>
</evidence>
<feature type="transmembrane region" description="Helical" evidence="7">
    <location>
        <begin position="555"/>
        <end position="574"/>
    </location>
</feature>
<sequence length="749" mass="83157">MYKYLKLFFHRIVKDLKQKELLPLKLLFFMHSSTILVMYPYLTIHMRELGISVEETAIMSAVTPVIAILMPPLAGIIADKIGNFRVMLACFSVIGGASSLLLLLVPIGRITVTLPNEVIFGISCKSNFAPQLSLYQEHSCLPLSNTTSTHTHLNLQSCGFACKAILEDKYVTTVTETKQYGVQIHDIEKNDTLTYTYLLTDEDIHAPVSLVKSKNHLKLSNNINYLTSIRRLSKNVYYFPTKNFLNFSCDVGNSRSSDCILGSLDQILSFNKRLTSSWKMGVTPEQIKDEDKLEERQLYRIDYVDSMANGNLSCLESHMLSKKHISVTIPLNASTSKVRHLDLGSCAPKCIGTSPRKELCSNSKNVIELDMQVTFWGYLCVRVFVSIISGTSFAMFEGAVIAILREHKADYGLQRIYATIGGMVSSPISGFLIDYASRGKGYTDYSPIFFLYATLKVLSGILMLFINLEFKKAAESVVADVMAVLKKTELIALFISCLVLGSVWGFIENFLFWFLEDLGGSKSLMGLTITVGGMVGIPLLVLSGPIIKKFGHANVIFIGFIFYAIRLLGYSVIYNPWLCLIFEAMESITFGLSFTAAVTYAAKLSTVTTDTSIQGMLGGLYYGVGKGVGSLVGGYMIKPVGIRSTFQLFALATTFTGLVYFAFYHLYMKKKPSQGTDITSEDTTEKPPKGFDNVDLNAKIPEKPVHQDIPFGYEDSLCNPAFETNEDDLNNDLADDKENIEQGKNKTVV</sequence>
<evidence type="ECO:0000313" key="9">
    <source>
        <dbReference type="EMBL" id="CAH0562095.1"/>
    </source>
</evidence>
<dbReference type="PANTHER" id="PTHR16172:SF35">
    <property type="entry name" value="MAJOR FACILITATOR SUPERFAMILY (MFS) PROFILE DOMAIN-CONTAINING PROTEIN"/>
    <property type="match status" value="1"/>
</dbReference>
<dbReference type="InterPro" id="IPR020846">
    <property type="entry name" value="MFS_dom"/>
</dbReference>
<feature type="transmembrane region" description="Helical" evidence="7">
    <location>
        <begin position="448"/>
        <end position="470"/>
    </location>
</feature>
<keyword evidence="4 7" id="KW-1133">Transmembrane helix</keyword>
<dbReference type="GO" id="GO:0022857">
    <property type="term" value="F:transmembrane transporter activity"/>
    <property type="evidence" value="ECO:0007669"/>
    <property type="project" value="InterPro"/>
</dbReference>
<feature type="compositionally biased region" description="Acidic residues" evidence="6">
    <location>
        <begin position="724"/>
        <end position="733"/>
    </location>
</feature>
<dbReference type="PANTHER" id="PTHR16172">
    <property type="entry name" value="MAJOR FACILITATOR SUPERFAMILY DOMAIN-CONTAINING PROTEIN 6-LIKE"/>
    <property type="match status" value="1"/>
</dbReference>
<reference evidence="9" key="1">
    <citation type="submission" date="2021-12" db="EMBL/GenBank/DDBJ databases">
        <authorList>
            <person name="King R."/>
        </authorList>
    </citation>
    <scope>NUCLEOTIDE SEQUENCE</scope>
</reference>
<keyword evidence="5 7" id="KW-0472">Membrane</keyword>
<evidence type="ECO:0000256" key="5">
    <source>
        <dbReference type="ARBA" id="ARBA00023136"/>
    </source>
</evidence>
<feature type="domain" description="Major facilitator superfamily (MFS) profile" evidence="8">
    <location>
        <begin position="489"/>
        <end position="749"/>
    </location>
</feature>
<evidence type="ECO:0000313" key="10">
    <source>
        <dbReference type="Proteomes" id="UP001154078"/>
    </source>
</evidence>
<organism evidence="9 10">
    <name type="scientific">Brassicogethes aeneus</name>
    <name type="common">Rape pollen beetle</name>
    <name type="synonym">Meligethes aeneus</name>
    <dbReference type="NCBI Taxonomy" id="1431903"/>
    <lineage>
        <taxon>Eukaryota</taxon>
        <taxon>Metazoa</taxon>
        <taxon>Ecdysozoa</taxon>
        <taxon>Arthropoda</taxon>
        <taxon>Hexapoda</taxon>
        <taxon>Insecta</taxon>
        <taxon>Pterygota</taxon>
        <taxon>Neoptera</taxon>
        <taxon>Endopterygota</taxon>
        <taxon>Coleoptera</taxon>
        <taxon>Polyphaga</taxon>
        <taxon>Cucujiformia</taxon>
        <taxon>Nitidulidae</taxon>
        <taxon>Meligethinae</taxon>
        <taxon>Brassicogethes</taxon>
    </lineage>
</organism>
<feature type="transmembrane region" description="Helical" evidence="7">
    <location>
        <begin position="490"/>
        <end position="512"/>
    </location>
</feature>
<proteinExistence type="inferred from homology"/>
<dbReference type="InterPro" id="IPR036259">
    <property type="entry name" value="MFS_trans_sf"/>
</dbReference>
<accession>A0A9P0BFG0</accession>
<dbReference type="CDD" id="cd17335">
    <property type="entry name" value="MFS_MFSD6"/>
    <property type="match status" value="1"/>
</dbReference>
<feature type="transmembrane region" description="Helical" evidence="7">
    <location>
        <begin position="648"/>
        <end position="667"/>
    </location>
</feature>
<dbReference type="EMBL" id="OV121139">
    <property type="protein sequence ID" value="CAH0562095.1"/>
    <property type="molecule type" value="Genomic_DNA"/>
</dbReference>
<feature type="transmembrane region" description="Helical" evidence="7">
    <location>
        <begin position="375"/>
        <end position="404"/>
    </location>
</feature>
<dbReference type="InterPro" id="IPR051717">
    <property type="entry name" value="MFS_MFSD6"/>
</dbReference>
<feature type="transmembrane region" description="Helical" evidence="7">
    <location>
        <begin position="21"/>
        <end position="42"/>
    </location>
</feature>
<feature type="transmembrane region" description="Helical" evidence="7">
    <location>
        <begin position="84"/>
        <end position="105"/>
    </location>
</feature>
<feature type="transmembrane region" description="Helical" evidence="7">
    <location>
        <begin position="524"/>
        <end position="543"/>
    </location>
</feature>
<evidence type="ECO:0000256" key="4">
    <source>
        <dbReference type="ARBA" id="ARBA00022989"/>
    </source>
</evidence>
<dbReference type="AlphaFoldDB" id="A0A9P0BFG0"/>
<feature type="compositionally biased region" description="Basic and acidic residues" evidence="6">
    <location>
        <begin position="734"/>
        <end position="749"/>
    </location>
</feature>
<feature type="region of interest" description="Disordered" evidence="6">
    <location>
        <begin position="673"/>
        <end position="696"/>
    </location>
</feature>
<comment type="subcellular location">
    <subcellularLocation>
        <location evidence="1">Membrane</location>
        <topology evidence="1">Multi-pass membrane protein</topology>
    </subcellularLocation>
</comment>
<feature type="transmembrane region" description="Helical" evidence="7">
    <location>
        <begin position="416"/>
        <end position="436"/>
    </location>
</feature>
<evidence type="ECO:0000256" key="3">
    <source>
        <dbReference type="ARBA" id="ARBA00022692"/>
    </source>
</evidence>
<feature type="transmembrane region" description="Helical" evidence="7">
    <location>
        <begin position="613"/>
        <end position="636"/>
    </location>
</feature>
<dbReference type="PROSITE" id="PS50850">
    <property type="entry name" value="MFS"/>
    <property type="match status" value="1"/>
</dbReference>
<dbReference type="InterPro" id="IPR024989">
    <property type="entry name" value="MFS_assoc_dom"/>
</dbReference>
<evidence type="ECO:0000256" key="2">
    <source>
        <dbReference type="ARBA" id="ARBA00005241"/>
    </source>
</evidence>
<evidence type="ECO:0000256" key="7">
    <source>
        <dbReference type="SAM" id="Phobius"/>
    </source>
</evidence>
<dbReference type="Gene3D" id="1.20.1250.20">
    <property type="entry name" value="MFS general substrate transporter like domains"/>
    <property type="match status" value="3"/>
</dbReference>
<keyword evidence="10" id="KW-1185">Reference proteome</keyword>
<dbReference type="Proteomes" id="UP001154078">
    <property type="component" value="Chromosome 8"/>
</dbReference>
<dbReference type="Pfam" id="PF12832">
    <property type="entry name" value="MFS_1_like"/>
    <property type="match status" value="1"/>
</dbReference>
<gene>
    <name evidence="9" type="ORF">MELIAE_LOCUS11316</name>
</gene>
<name>A0A9P0BFG0_BRAAE</name>
<feature type="transmembrane region" description="Helical" evidence="7">
    <location>
        <begin position="580"/>
        <end position="601"/>
    </location>
</feature>
<dbReference type="SUPFAM" id="SSF103473">
    <property type="entry name" value="MFS general substrate transporter"/>
    <property type="match status" value="2"/>
</dbReference>